<proteinExistence type="predicted"/>
<reference evidence="2" key="1">
    <citation type="submission" date="2020-04" db="EMBL/GenBank/DDBJ databases">
        <title>Analysis of mating type loci in Filobasidium floriforme.</title>
        <authorList>
            <person name="Nowrousian M."/>
        </authorList>
    </citation>
    <scope>NUCLEOTIDE SEQUENCE</scope>
    <source>
        <strain evidence="2">CBS 6242</strain>
    </source>
</reference>
<feature type="transmembrane region" description="Helical" evidence="1">
    <location>
        <begin position="106"/>
        <end position="124"/>
    </location>
</feature>
<keyword evidence="1" id="KW-1133">Transmembrane helix</keyword>
<name>A0A8K0JLW8_9TREE</name>
<dbReference type="AlphaFoldDB" id="A0A8K0JLW8"/>
<sequence>MPRPLHLATQFERNINPLVSFRAYLAGRILRKPLFGTGSLVYDPCQIVGWGHYQPAHWQGAFERDPPIFSTPPCSSRLEDDYWSHTASIYVWYTTKRRSSTDAVKMYYLGISLAAIILIVTCIMPQARLKTKPMLEGSVLNVIFSNVPDEIRDGINKAGERTKYSTGNGIGNRIKEQLDSTCYFENGVA</sequence>
<gene>
    <name evidence="2" type="ORF">FFLO_03907</name>
</gene>
<accession>A0A8K0JLW8</accession>
<organism evidence="2 3">
    <name type="scientific">Filobasidium floriforme</name>
    <dbReference type="NCBI Taxonomy" id="5210"/>
    <lineage>
        <taxon>Eukaryota</taxon>
        <taxon>Fungi</taxon>
        <taxon>Dikarya</taxon>
        <taxon>Basidiomycota</taxon>
        <taxon>Agaricomycotina</taxon>
        <taxon>Tremellomycetes</taxon>
        <taxon>Filobasidiales</taxon>
        <taxon>Filobasidiaceae</taxon>
        <taxon>Filobasidium</taxon>
    </lineage>
</organism>
<keyword evidence="3" id="KW-1185">Reference proteome</keyword>
<evidence type="ECO:0000256" key="1">
    <source>
        <dbReference type="SAM" id="Phobius"/>
    </source>
</evidence>
<dbReference type="Proteomes" id="UP000812966">
    <property type="component" value="Unassembled WGS sequence"/>
</dbReference>
<evidence type="ECO:0000313" key="3">
    <source>
        <dbReference type="Proteomes" id="UP000812966"/>
    </source>
</evidence>
<evidence type="ECO:0000313" key="2">
    <source>
        <dbReference type="EMBL" id="KAG7532032.1"/>
    </source>
</evidence>
<keyword evidence="1" id="KW-0812">Transmembrane</keyword>
<dbReference type="EMBL" id="JABELV010000076">
    <property type="protein sequence ID" value="KAG7532032.1"/>
    <property type="molecule type" value="Genomic_DNA"/>
</dbReference>
<protein>
    <submittedName>
        <fullName evidence="2">Uncharacterized protein</fullName>
    </submittedName>
</protein>
<comment type="caution">
    <text evidence="2">The sequence shown here is derived from an EMBL/GenBank/DDBJ whole genome shotgun (WGS) entry which is preliminary data.</text>
</comment>
<keyword evidence="1" id="KW-0472">Membrane</keyword>